<gene>
    <name evidence="1" type="ORF">LOY88_001755</name>
</gene>
<proteinExistence type="predicted"/>
<accession>A0ACB8V237</accession>
<organism evidence="1">
    <name type="scientific">Ophidiomyces ophidiicola</name>
    <dbReference type="NCBI Taxonomy" id="1387563"/>
    <lineage>
        <taxon>Eukaryota</taxon>
        <taxon>Fungi</taxon>
        <taxon>Dikarya</taxon>
        <taxon>Ascomycota</taxon>
        <taxon>Pezizomycotina</taxon>
        <taxon>Eurotiomycetes</taxon>
        <taxon>Eurotiomycetidae</taxon>
        <taxon>Onygenales</taxon>
        <taxon>Onygenaceae</taxon>
        <taxon>Ophidiomyces</taxon>
    </lineage>
</organism>
<protein>
    <submittedName>
        <fullName evidence="1">Uncharacterized protein</fullName>
    </submittedName>
</protein>
<reference evidence="1" key="1">
    <citation type="journal article" date="2022" name="bioRxiv">
        <title>Population genetic analysis of Ophidiomyces ophidiicola, the causative agent of snake fungal disease, indicates recent introductions to the USA.</title>
        <authorList>
            <person name="Ladner J.T."/>
            <person name="Palmer J.M."/>
            <person name="Ettinger C.L."/>
            <person name="Stajich J.E."/>
            <person name="Farrell T.M."/>
            <person name="Glorioso B.M."/>
            <person name="Lawson B."/>
            <person name="Price S.J."/>
            <person name="Stengle A.G."/>
            <person name="Grear D.A."/>
            <person name="Lorch J.M."/>
        </authorList>
    </citation>
    <scope>NUCLEOTIDE SEQUENCE</scope>
    <source>
        <strain evidence="1">NWHC 24266-5</strain>
    </source>
</reference>
<comment type="caution">
    <text evidence="1">The sequence shown here is derived from an EMBL/GenBank/DDBJ whole genome shotgun (WGS) entry which is preliminary data.</text>
</comment>
<evidence type="ECO:0000313" key="1">
    <source>
        <dbReference type="EMBL" id="KAI2390155.1"/>
    </source>
</evidence>
<dbReference type="EMBL" id="JALBCA010000019">
    <property type="protein sequence ID" value="KAI2390155.1"/>
    <property type="molecule type" value="Genomic_DNA"/>
</dbReference>
<name>A0ACB8V237_9EURO</name>
<sequence>MSHLVDLFARICFVGVWASVARALCTVVYRVWFHPLAKYPGPFWAKVTDAYGSYHAWKGDLHLDMWKCHLKYGDKSLKLSIWIDIYAIGANVKKATAYTSLGRRSPNTLTLRDKKQHASRRRIISQGLSDSALRTYEETIDKHIDNFIERLSKGDTANIESTPTGTWSVSKNMARWCEYLAFDITVDVVFGDQFEMISKANNRPVLEAIAVSSKRVGVLMQNPELKGSFLDKLLFQKGIVARRKLLGFVDRMLKNKNEQHRPAQQNVLTMLLNGKDQTTGEMLSPSVVLAESTTLIVAGTDTTATALSAFFFYVSRSPTAYEKVSKEIRTTFNSVDDIKNRQKLNSCLYLRACIDEAMRMSPSVGSSLWREVENEGMTVDKDIIPGGYDVGVAIYSIHHKDDYFPQPFSFIPERWTPDGKQYTRESVELARAAFNPFSIGPRSCVGKGLAMFEMTRILATTLLLYDFRVVGGPEGRLGEGSPLAGWGRDRQNELQLCDHVTSATTGPLLQFKRRDNHASA</sequence>